<dbReference type="Pfam" id="PF14103">
    <property type="entry name" value="DUF4276"/>
    <property type="match status" value="1"/>
</dbReference>
<dbReference type="AlphaFoldDB" id="A0A9X2SJS3"/>
<comment type="caution">
    <text evidence="1">The sequence shown here is derived from an EMBL/GenBank/DDBJ whole genome shotgun (WGS) entry which is preliminary data.</text>
</comment>
<dbReference type="EMBL" id="JAMXQV010000003">
    <property type="protein sequence ID" value="MCR6482635.1"/>
    <property type="molecule type" value="Genomic_DNA"/>
</dbReference>
<gene>
    <name evidence="1" type="ORF">M8542_07380</name>
</gene>
<dbReference type="Proteomes" id="UP001144096">
    <property type="component" value="Unassembled WGS sequence"/>
</dbReference>
<proteinExistence type="predicted"/>
<evidence type="ECO:0000313" key="1">
    <source>
        <dbReference type="EMBL" id="MCR6482635.1"/>
    </source>
</evidence>
<accession>A0A9X2SJS3</accession>
<dbReference type="RefSeq" id="WP_257919273.1">
    <property type="nucleotide sequence ID" value="NZ_JAMXQV010000003.1"/>
</dbReference>
<evidence type="ECO:0000313" key="2">
    <source>
        <dbReference type="Proteomes" id="UP001144096"/>
    </source>
</evidence>
<keyword evidence="2" id="KW-1185">Reference proteome</keyword>
<reference evidence="1" key="1">
    <citation type="submission" date="2022-06" db="EMBL/GenBank/DDBJ databases">
        <title>Amycolatopsis iheyaensis sp. nov., a new species of the genus Amycolatopsis isolated from soil in Iheya island, Japan.</title>
        <authorList>
            <person name="Ngamcharungchit C."/>
            <person name="Kanto H."/>
            <person name="Take A."/>
            <person name="Intra B."/>
            <person name="Matsumoto A."/>
            <person name="Panbangred W."/>
            <person name="Inahashi Y."/>
        </authorList>
    </citation>
    <scope>NUCLEOTIDE SEQUENCE</scope>
    <source>
        <strain evidence="1">OK19-0408</strain>
    </source>
</reference>
<name>A0A9X2SJS3_9PSEU</name>
<dbReference type="InterPro" id="IPR025455">
    <property type="entry name" value="DUF4276"/>
</dbReference>
<protein>
    <submittedName>
        <fullName evidence="1">DUF4276 family protein</fullName>
    </submittedName>
</protein>
<sequence length="198" mass="22207">MIHVEILVEEPSAEAALKTLVPKIVGEDVSFAVRRFQGKQDLLKRLPGILRGFAARIAWEALRVVVLVDRDAEDCRELKRHLVGVSEEAGLPSETVLHRVVIDELESWFLGDVPALCAAYSRVPEDLGKQARYRDPDGTGKASRALEDLLRSKGYLRDRLPKVATAEAITPHMDIENNRSKSFQVFRDGLRRLVKEGN</sequence>
<organism evidence="1 2">
    <name type="scientific">Amycolatopsis iheyensis</name>
    <dbReference type="NCBI Taxonomy" id="2945988"/>
    <lineage>
        <taxon>Bacteria</taxon>
        <taxon>Bacillati</taxon>
        <taxon>Actinomycetota</taxon>
        <taxon>Actinomycetes</taxon>
        <taxon>Pseudonocardiales</taxon>
        <taxon>Pseudonocardiaceae</taxon>
        <taxon>Amycolatopsis</taxon>
    </lineage>
</organism>